<dbReference type="OrthoDB" id="717053at2759"/>
<dbReference type="AlphaFoldDB" id="A0A6G1F0G4"/>
<name>A0A6G1F0G4_9ORYZ</name>
<evidence type="ECO:0000313" key="1">
    <source>
        <dbReference type="EMBL" id="KAF0930374.1"/>
    </source>
</evidence>
<dbReference type="Proteomes" id="UP000479710">
    <property type="component" value="Unassembled WGS sequence"/>
</dbReference>
<comment type="caution">
    <text evidence="1">The sequence shown here is derived from an EMBL/GenBank/DDBJ whole genome shotgun (WGS) entry which is preliminary data.</text>
</comment>
<organism evidence="1 2">
    <name type="scientific">Oryza meyeriana var. granulata</name>
    <dbReference type="NCBI Taxonomy" id="110450"/>
    <lineage>
        <taxon>Eukaryota</taxon>
        <taxon>Viridiplantae</taxon>
        <taxon>Streptophyta</taxon>
        <taxon>Embryophyta</taxon>
        <taxon>Tracheophyta</taxon>
        <taxon>Spermatophyta</taxon>
        <taxon>Magnoliopsida</taxon>
        <taxon>Liliopsida</taxon>
        <taxon>Poales</taxon>
        <taxon>Poaceae</taxon>
        <taxon>BOP clade</taxon>
        <taxon>Oryzoideae</taxon>
        <taxon>Oryzeae</taxon>
        <taxon>Oryzinae</taxon>
        <taxon>Oryza</taxon>
        <taxon>Oryza meyeriana</taxon>
    </lineage>
</organism>
<accession>A0A6G1F0G4</accession>
<gene>
    <name evidence="1" type="ORF">E2562_032268</name>
</gene>
<sequence>MHRNGPFQEYLHWLHCNASLHLCPTWSEVDIAEIGLSSDEDGVDKYDEFTRAGTQPECAPITDYIVRRY</sequence>
<reference evidence="1 2" key="1">
    <citation type="submission" date="2019-11" db="EMBL/GenBank/DDBJ databases">
        <title>Whole genome sequence of Oryza granulata.</title>
        <authorList>
            <person name="Li W."/>
        </authorList>
    </citation>
    <scope>NUCLEOTIDE SEQUENCE [LARGE SCALE GENOMIC DNA]</scope>
    <source>
        <strain evidence="2">cv. Menghai</strain>
        <tissue evidence="1">Leaf</tissue>
    </source>
</reference>
<evidence type="ECO:0000313" key="2">
    <source>
        <dbReference type="Proteomes" id="UP000479710"/>
    </source>
</evidence>
<evidence type="ECO:0008006" key="3">
    <source>
        <dbReference type="Google" id="ProtNLM"/>
    </source>
</evidence>
<keyword evidence="2" id="KW-1185">Reference proteome</keyword>
<dbReference type="EMBL" id="SPHZ02000002">
    <property type="protein sequence ID" value="KAF0930374.1"/>
    <property type="molecule type" value="Genomic_DNA"/>
</dbReference>
<proteinExistence type="predicted"/>
<protein>
    <recommendedName>
        <fullName evidence="3">Aminotransferase-like plant mobile domain-containing protein</fullName>
    </recommendedName>
</protein>